<evidence type="ECO:0000313" key="1">
    <source>
        <dbReference type="EMBL" id="PMD61962.1"/>
    </source>
</evidence>
<sequence>MRTRFILYDLIETTFSLCTLLDLCSGQCKVRQARKTWRGRQSNASVLLPQCHAWCWSHASWRCKLATQVVTFEKGE</sequence>
<dbReference type="GeneID" id="36580248"/>
<dbReference type="RefSeq" id="XP_024738866.1">
    <property type="nucleotide sequence ID" value="XM_024872167.1"/>
</dbReference>
<keyword evidence="2" id="KW-1185">Reference proteome</keyword>
<dbReference type="EMBL" id="KZ613785">
    <property type="protein sequence ID" value="PMD61962.1"/>
    <property type="molecule type" value="Genomic_DNA"/>
</dbReference>
<protein>
    <submittedName>
        <fullName evidence="1">Uncharacterized protein</fullName>
    </submittedName>
</protein>
<proteinExistence type="predicted"/>
<accession>A0A2J6TG18</accession>
<name>A0A2J6TG18_9HELO</name>
<reference evidence="1 2" key="1">
    <citation type="submission" date="2016-04" db="EMBL/GenBank/DDBJ databases">
        <title>A degradative enzymes factory behind the ericoid mycorrhizal symbiosis.</title>
        <authorList>
            <consortium name="DOE Joint Genome Institute"/>
            <person name="Martino E."/>
            <person name="Morin E."/>
            <person name="Grelet G."/>
            <person name="Kuo A."/>
            <person name="Kohler A."/>
            <person name="Daghino S."/>
            <person name="Barry K."/>
            <person name="Choi C."/>
            <person name="Cichocki N."/>
            <person name="Clum A."/>
            <person name="Copeland A."/>
            <person name="Hainaut M."/>
            <person name="Haridas S."/>
            <person name="Labutti K."/>
            <person name="Lindquist E."/>
            <person name="Lipzen A."/>
            <person name="Khouja H.-R."/>
            <person name="Murat C."/>
            <person name="Ohm R."/>
            <person name="Olson A."/>
            <person name="Spatafora J."/>
            <person name="Veneault-Fourrey C."/>
            <person name="Henrissat B."/>
            <person name="Grigoriev I."/>
            <person name="Martin F."/>
            <person name="Perotto S."/>
        </authorList>
    </citation>
    <scope>NUCLEOTIDE SEQUENCE [LARGE SCALE GENOMIC DNA]</scope>
    <source>
        <strain evidence="1 2">E</strain>
    </source>
</reference>
<dbReference type="AlphaFoldDB" id="A0A2J6TG18"/>
<organism evidence="1 2">
    <name type="scientific">Hyaloscypha bicolor E</name>
    <dbReference type="NCBI Taxonomy" id="1095630"/>
    <lineage>
        <taxon>Eukaryota</taxon>
        <taxon>Fungi</taxon>
        <taxon>Dikarya</taxon>
        <taxon>Ascomycota</taxon>
        <taxon>Pezizomycotina</taxon>
        <taxon>Leotiomycetes</taxon>
        <taxon>Helotiales</taxon>
        <taxon>Hyaloscyphaceae</taxon>
        <taxon>Hyaloscypha</taxon>
        <taxon>Hyaloscypha bicolor</taxon>
    </lineage>
</organism>
<gene>
    <name evidence="1" type="ORF">K444DRAFT_359492</name>
</gene>
<dbReference type="InParanoid" id="A0A2J6TG18"/>
<evidence type="ECO:0000313" key="2">
    <source>
        <dbReference type="Proteomes" id="UP000235371"/>
    </source>
</evidence>
<dbReference type="Proteomes" id="UP000235371">
    <property type="component" value="Unassembled WGS sequence"/>
</dbReference>